<comment type="caution">
    <text evidence="11">The sequence shown here is derived from an EMBL/GenBank/DDBJ whole genome shotgun (WGS) entry which is preliminary data.</text>
</comment>
<reference evidence="12" key="1">
    <citation type="journal article" date="2019" name="Int. J. Syst. Evol. Microbiol.">
        <title>The Global Catalogue of Microorganisms (GCM) 10K type strain sequencing project: providing services to taxonomists for standard genome sequencing and annotation.</title>
        <authorList>
            <consortium name="The Broad Institute Genomics Platform"/>
            <consortium name="The Broad Institute Genome Sequencing Center for Infectious Disease"/>
            <person name="Wu L."/>
            <person name="Ma J."/>
        </authorList>
    </citation>
    <scope>NUCLEOTIDE SEQUENCE [LARGE SCALE GENOMIC DNA]</scope>
    <source>
        <strain evidence="12">CCUG 63419</strain>
    </source>
</reference>
<dbReference type="InterPro" id="IPR023408">
    <property type="entry name" value="MscS_beta-dom_sf"/>
</dbReference>
<feature type="domain" description="Mechanosensitive ion channel MscS C-terminal" evidence="9">
    <location>
        <begin position="252"/>
        <end position="335"/>
    </location>
</feature>
<feature type="transmembrane region" description="Helical" evidence="7">
    <location>
        <begin position="126"/>
        <end position="151"/>
    </location>
</feature>
<feature type="transmembrane region" description="Helical" evidence="7">
    <location>
        <begin position="92"/>
        <end position="114"/>
    </location>
</feature>
<dbReference type="PANTHER" id="PTHR30566:SF25">
    <property type="entry name" value="INNER MEMBRANE PROTEIN"/>
    <property type="match status" value="1"/>
</dbReference>
<dbReference type="InterPro" id="IPR010920">
    <property type="entry name" value="LSM_dom_sf"/>
</dbReference>
<evidence type="ECO:0000259" key="9">
    <source>
        <dbReference type="Pfam" id="PF21082"/>
    </source>
</evidence>
<evidence type="ECO:0000259" key="8">
    <source>
        <dbReference type="Pfam" id="PF00924"/>
    </source>
</evidence>
<dbReference type="InterPro" id="IPR049278">
    <property type="entry name" value="MS_channel_C"/>
</dbReference>
<keyword evidence="5 7" id="KW-1133">Transmembrane helix</keyword>
<evidence type="ECO:0000256" key="1">
    <source>
        <dbReference type="ARBA" id="ARBA00004651"/>
    </source>
</evidence>
<keyword evidence="4 7" id="KW-0812">Transmembrane</keyword>
<proteinExistence type="inferred from homology"/>
<dbReference type="InterPro" id="IPR006685">
    <property type="entry name" value="MscS_channel_2nd"/>
</dbReference>
<dbReference type="SUPFAM" id="SSF50182">
    <property type="entry name" value="Sm-like ribonucleoproteins"/>
    <property type="match status" value="1"/>
</dbReference>
<evidence type="ECO:0000256" key="7">
    <source>
        <dbReference type="SAM" id="Phobius"/>
    </source>
</evidence>
<dbReference type="Pfam" id="PF21082">
    <property type="entry name" value="MS_channel_3rd"/>
    <property type="match status" value="1"/>
</dbReference>
<evidence type="ECO:0000256" key="5">
    <source>
        <dbReference type="ARBA" id="ARBA00022989"/>
    </source>
</evidence>
<evidence type="ECO:0000259" key="10">
    <source>
        <dbReference type="Pfam" id="PF21088"/>
    </source>
</evidence>
<feature type="transmembrane region" description="Helical" evidence="7">
    <location>
        <begin position="157"/>
        <end position="175"/>
    </location>
</feature>
<keyword evidence="6 7" id="KW-0472">Membrane</keyword>
<feature type="transmembrane region" description="Helical" evidence="7">
    <location>
        <begin position="15"/>
        <end position="38"/>
    </location>
</feature>
<dbReference type="Pfam" id="PF00924">
    <property type="entry name" value="MS_channel_2nd"/>
    <property type="match status" value="1"/>
</dbReference>
<comment type="similarity">
    <text evidence="2">Belongs to the MscS (TC 1.A.23) family.</text>
</comment>
<accession>A0ABW3HCK5</accession>
<organism evidence="11 12">
    <name type="scientific">Paraperlucidibaca wandonensis</name>
    <dbReference type="NCBI Taxonomy" id="1268273"/>
    <lineage>
        <taxon>Bacteria</taxon>
        <taxon>Pseudomonadati</taxon>
        <taxon>Pseudomonadota</taxon>
        <taxon>Gammaproteobacteria</taxon>
        <taxon>Moraxellales</taxon>
        <taxon>Moraxellaceae</taxon>
        <taxon>Paraperlucidibaca</taxon>
    </lineage>
</organism>
<evidence type="ECO:0000313" key="11">
    <source>
        <dbReference type="EMBL" id="MFD0948942.1"/>
    </source>
</evidence>
<evidence type="ECO:0000313" key="12">
    <source>
        <dbReference type="Proteomes" id="UP001597044"/>
    </source>
</evidence>
<sequence length="364" mass="40017">MFDLSQKWLGNSLEAWAYALALAVSINVVMGLIKWVIVTRGAKLAARTTSNFDDALVSIASRTKQILIFGVTLMIGTRYLELSDQIDKTLMAIATVAGFMQFGLWLSGAMSFWVEAYRKKNSEGAAATSLSAIYFMGRMVLWAIVLMLMLGNLGVDVTALVAGLGVGGIAIALAAQNILGDLFASLSIVIDKPFVIGDTILVDTYFGTVEHVGLKTTRLRSVTGEQIICSNSDLLQTRIRNFRRMEERRMLFAFGVTYQTPSAQLEKIPSMVQEMIDAVPNARFNRAHFRGFGASSLDFEVVYWMTEPDYALGLDVQQSINLAIFKRFEEEGIEFAYPTQTLFVQPQSKEPLHVKMAAASGGAA</sequence>
<dbReference type="Gene3D" id="3.30.70.100">
    <property type="match status" value="1"/>
</dbReference>
<gene>
    <name evidence="11" type="ORF">ACFQ0F_00790</name>
</gene>
<dbReference type="SUPFAM" id="SSF82861">
    <property type="entry name" value="Mechanosensitive channel protein MscS (YggB), transmembrane region"/>
    <property type="match status" value="1"/>
</dbReference>
<dbReference type="InterPro" id="IPR049142">
    <property type="entry name" value="MS_channel_1st"/>
</dbReference>
<dbReference type="EMBL" id="JBHTIT010000001">
    <property type="protein sequence ID" value="MFD0948942.1"/>
    <property type="molecule type" value="Genomic_DNA"/>
</dbReference>
<evidence type="ECO:0000256" key="2">
    <source>
        <dbReference type="ARBA" id="ARBA00008017"/>
    </source>
</evidence>
<dbReference type="Gene3D" id="1.10.287.1260">
    <property type="match status" value="1"/>
</dbReference>
<dbReference type="Pfam" id="PF21088">
    <property type="entry name" value="MS_channel_1st"/>
    <property type="match status" value="1"/>
</dbReference>
<dbReference type="InterPro" id="IPR011014">
    <property type="entry name" value="MscS_channel_TM-2"/>
</dbReference>
<protein>
    <submittedName>
        <fullName evidence="11">Mechanosensitive ion channel family protein</fullName>
    </submittedName>
</protein>
<dbReference type="Proteomes" id="UP001597044">
    <property type="component" value="Unassembled WGS sequence"/>
</dbReference>
<dbReference type="InterPro" id="IPR011066">
    <property type="entry name" value="MscS_channel_C_sf"/>
</dbReference>
<evidence type="ECO:0000256" key="4">
    <source>
        <dbReference type="ARBA" id="ARBA00022692"/>
    </source>
</evidence>
<dbReference type="Gene3D" id="2.30.30.60">
    <property type="match status" value="1"/>
</dbReference>
<dbReference type="PANTHER" id="PTHR30566">
    <property type="entry name" value="YNAI-RELATED MECHANOSENSITIVE ION CHANNEL"/>
    <property type="match status" value="1"/>
</dbReference>
<keyword evidence="12" id="KW-1185">Reference proteome</keyword>
<feature type="domain" description="Mechanosensitive ion channel transmembrane helices 2/3" evidence="10">
    <location>
        <begin position="140"/>
        <end position="176"/>
    </location>
</feature>
<dbReference type="SUPFAM" id="SSF82689">
    <property type="entry name" value="Mechanosensitive channel protein MscS (YggB), C-terminal domain"/>
    <property type="match status" value="1"/>
</dbReference>
<comment type="subcellular location">
    <subcellularLocation>
        <location evidence="1">Cell membrane</location>
        <topology evidence="1">Multi-pass membrane protein</topology>
    </subcellularLocation>
</comment>
<evidence type="ECO:0000256" key="3">
    <source>
        <dbReference type="ARBA" id="ARBA00022475"/>
    </source>
</evidence>
<feature type="domain" description="Mechanosensitive ion channel MscS" evidence="8">
    <location>
        <begin position="177"/>
        <end position="244"/>
    </location>
</feature>
<dbReference type="RefSeq" id="WP_379067991.1">
    <property type="nucleotide sequence ID" value="NZ_JBHTIT010000001.1"/>
</dbReference>
<keyword evidence="3" id="KW-1003">Cell membrane</keyword>
<name>A0ABW3HCK5_9GAMM</name>
<evidence type="ECO:0000256" key="6">
    <source>
        <dbReference type="ARBA" id="ARBA00023136"/>
    </source>
</evidence>